<dbReference type="Proteomes" id="UP000228596">
    <property type="component" value="Unassembled WGS sequence"/>
</dbReference>
<comment type="caution">
    <text evidence="1">The sequence shown here is derived from an EMBL/GenBank/DDBJ whole genome shotgun (WGS) entry which is preliminary data.</text>
</comment>
<dbReference type="Gene3D" id="3.40.50.450">
    <property type="match status" value="1"/>
</dbReference>
<gene>
    <name evidence="1" type="ORF">COT77_00755</name>
</gene>
<dbReference type="AlphaFoldDB" id="A0A2M6WXS9"/>
<evidence type="ECO:0000313" key="2">
    <source>
        <dbReference type="Proteomes" id="UP000228596"/>
    </source>
</evidence>
<proteinExistence type="predicted"/>
<evidence type="ECO:0000313" key="1">
    <source>
        <dbReference type="EMBL" id="PIT97546.1"/>
    </source>
</evidence>
<protein>
    <submittedName>
        <fullName evidence="1">Uncharacterized protein</fullName>
    </submittedName>
</protein>
<name>A0A2M6WXS9_9BACT</name>
<organism evidence="1 2">
    <name type="scientific">Candidatus Berkelbacteria bacterium CG10_big_fil_rev_8_21_14_0_10_41_12</name>
    <dbReference type="NCBI Taxonomy" id="1974513"/>
    <lineage>
        <taxon>Bacteria</taxon>
        <taxon>Candidatus Berkelbacteria</taxon>
    </lineage>
</organism>
<accession>A0A2M6WXS9</accession>
<reference evidence="2" key="1">
    <citation type="submission" date="2017-09" db="EMBL/GenBank/DDBJ databases">
        <title>Depth-based differentiation of microbial function through sediment-hosted aquifers and enrichment of novel symbionts in the deep terrestrial subsurface.</title>
        <authorList>
            <person name="Probst A.J."/>
            <person name="Ladd B."/>
            <person name="Jarett J.K."/>
            <person name="Geller-Mcgrath D.E."/>
            <person name="Sieber C.M.K."/>
            <person name="Emerson J.B."/>
            <person name="Anantharaman K."/>
            <person name="Thomas B.C."/>
            <person name="Malmstrom R."/>
            <person name="Stieglmeier M."/>
            <person name="Klingl A."/>
            <person name="Woyke T."/>
            <person name="Ryan C.M."/>
            <person name="Banfield J.F."/>
        </authorList>
    </citation>
    <scope>NUCLEOTIDE SEQUENCE [LARGE SCALE GENOMIC DNA]</scope>
</reference>
<dbReference type="EMBL" id="PEZV01000005">
    <property type="protein sequence ID" value="PIT97546.1"/>
    <property type="molecule type" value="Genomic_DNA"/>
</dbReference>
<sequence>MKWIGISGSWRKTNKQVERDVRCEVDKILKVGNGIVSGGALNVDFFATDEVMKLNPKCDKIKIFLPATLILYKKHYMQRAREGVITANQAEILIKQLKELKRKKANLVIENVCRKSVDEDGYYQRDTEVIKHSDELIAFHVNKSAGTQDTIEKAKQKGIPVKVFRYTIK</sequence>